<dbReference type="Proteomes" id="UP000240708">
    <property type="component" value="Unassembled WGS sequence"/>
</dbReference>
<dbReference type="Pfam" id="PF06082">
    <property type="entry name" value="YjbH"/>
    <property type="match status" value="1"/>
</dbReference>
<organism evidence="1 2">
    <name type="scientific">Cecembia rubra</name>
    <dbReference type="NCBI Taxonomy" id="1485585"/>
    <lineage>
        <taxon>Bacteria</taxon>
        <taxon>Pseudomonadati</taxon>
        <taxon>Bacteroidota</taxon>
        <taxon>Cytophagia</taxon>
        <taxon>Cytophagales</taxon>
        <taxon>Cyclobacteriaceae</taxon>
        <taxon>Cecembia</taxon>
    </lineage>
</organism>
<name>A0A2P8E3C5_9BACT</name>
<reference evidence="1 2" key="1">
    <citation type="submission" date="2018-03" db="EMBL/GenBank/DDBJ databases">
        <title>Genomic Encyclopedia of Archaeal and Bacterial Type Strains, Phase II (KMG-II): from individual species to whole genera.</title>
        <authorList>
            <person name="Goeker M."/>
        </authorList>
    </citation>
    <scope>NUCLEOTIDE SEQUENCE [LARGE SCALE GENOMIC DNA]</scope>
    <source>
        <strain evidence="1 2">DSM 28057</strain>
    </source>
</reference>
<accession>A0A2P8E3C5</accession>
<evidence type="ECO:0000313" key="2">
    <source>
        <dbReference type="Proteomes" id="UP000240708"/>
    </source>
</evidence>
<comment type="caution">
    <text evidence="1">The sequence shown here is derived from an EMBL/GenBank/DDBJ whole genome shotgun (WGS) entry which is preliminary data.</text>
</comment>
<dbReference type="AlphaFoldDB" id="A0A2P8E3C5"/>
<dbReference type="InterPro" id="IPR010344">
    <property type="entry name" value="YbjH"/>
</dbReference>
<proteinExistence type="predicted"/>
<evidence type="ECO:0000313" key="1">
    <source>
        <dbReference type="EMBL" id="PSL03975.1"/>
    </source>
</evidence>
<protein>
    <submittedName>
        <fullName evidence="1">Exopolysaccharide biosynthesis protein YbjH</fullName>
    </submittedName>
</protein>
<dbReference type="OrthoDB" id="947745at2"/>
<keyword evidence="2" id="KW-1185">Reference proteome</keyword>
<gene>
    <name evidence="1" type="ORF">CLV48_106216</name>
</gene>
<dbReference type="EMBL" id="PYGF01000006">
    <property type="protein sequence ID" value="PSL03975.1"/>
    <property type="molecule type" value="Genomic_DNA"/>
</dbReference>
<sequence>MLVLRHNEEFFRGRFLILFFSFMLYFLVQEVSAQVNVLGKQGYLMTPASRWDNQKRDVVLGMAYIPEHFAINYFMKKPYRELMVHGDIEVFDFLRVGINLTYLPEIPQRVGVGDRHIDFSLRVWKEKKWRPSLMLILTPPAGLSDYLNHNAVVMSKTISWNSMDRFEFSIGFGMDKSLYQRKLNSQGRRFDLISRRKLGNRYLNGFFSGMKYNPSNWLSLMLEYDSSDFHAGANVIIWKRLSMQVAFYGFEKWGGMLHYRFPLEIKPRELRRYEKKL</sequence>